<feature type="compositionally biased region" description="Polar residues" evidence="1">
    <location>
        <begin position="714"/>
        <end position="724"/>
    </location>
</feature>
<feature type="compositionally biased region" description="Polar residues" evidence="1">
    <location>
        <begin position="782"/>
        <end position="798"/>
    </location>
</feature>
<dbReference type="EMBL" id="MCFG01000235">
    <property type="protein sequence ID" value="ORX77754.1"/>
    <property type="molecule type" value="Genomic_DNA"/>
</dbReference>
<feature type="compositionally biased region" description="Low complexity" evidence="1">
    <location>
        <begin position="69"/>
        <end position="87"/>
    </location>
</feature>
<feature type="region of interest" description="Disordered" evidence="1">
    <location>
        <begin position="349"/>
        <end position="377"/>
    </location>
</feature>
<feature type="compositionally biased region" description="Acidic residues" evidence="1">
    <location>
        <begin position="1179"/>
        <end position="1196"/>
    </location>
</feature>
<dbReference type="Pfam" id="PF08632">
    <property type="entry name" value="Zds_C"/>
    <property type="match status" value="1"/>
</dbReference>
<reference evidence="3 4" key="2">
    <citation type="submission" date="2016-08" db="EMBL/GenBank/DDBJ databases">
        <title>Pervasive Adenine N6-methylation of Active Genes in Fungi.</title>
        <authorList>
            <consortium name="DOE Joint Genome Institute"/>
            <person name="Mondo S.J."/>
            <person name="Dannebaum R.O."/>
            <person name="Kuo R.C."/>
            <person name="Labutti K."/>
            <person name="Haridas S."/>
            <person name="Kuo A."/>
            <person name="Salamov A."/>
            <person name="Ahrendt S.R."/>
            <person name="Lipzen A."/>
            <person name="Sullivan W."/>
            <person name="Andreopoulos W.B."/>
            <person name="Clum A."/>
            <person name="Lindquist E."/>
            <person name="Daum C."/>
            <person name="Ramamoorthy G.K."/>
            <person name="Gryganskyi A."/>
            <person name="Culley D."/>
            <person name="Magnuson J.K."/>
            <person name="James T.Y."/>
            <person name="O'Malley M.A."/>
            <person name="Stajich J.E."/>
            <person name="Spatafora J.W."/>
            <person name="Visel A."/>
            <person name="Grigoriev I.V."/>
        </authorList>
    </citation>
    <scope>NUCLEOTIDE SEQUENCE [LARGE SCALE GENOMIC DNA]</scope>
    <source>
        <strain evidence="3 4">S4</strain>
    </source>
</reference>
<feature type="compositionally biased region" description="Basic residues" evidence="1">
    <location>
        <begin position="672"/>
        <end position="685"/>
    </location>
</feature>
<feature type="region of interest" description="Disordered" evidence="1">
    <location>
        <begin position="213"/>
        <end position="241"/>
    </location>
</feature>
<accession>A0A1Y1WXA4</accession>
<feature type="compositionally biased region" description="Basic residues" evidence="1">
    <location>
        <begin position="356"/>
        <end position="365"/>
    </location>
</feature>
<evidence type="ECO:0000259" key="2">
    <source>
        <dbReference type="SMART" id="SM01327"/>
    </source>
</evidence>
<proteinExistence type="predicted"/>
<feature type="region of interest" description="Disordered" evidence="1">
    <location>
        <begin position="1053"/>
        <end position="1112"/>
    </location>
</feature>
<reference evidence="3 4" key="1">
    <citation type="submission" date="2016-08" db="EMBL/GenBank/DDBJ databases">
        <title>A Parts List for Fungal Cellulosomes Revealed by Comparative Genomics.</title>
        <authorList>
            <consortium name="DOE Joint Genome Institute"/>
            <person name="Haitjema C.H."/>
            <person name="Gilmore S.P."/>
            <person name="Henske J.K."/>
            <person name="Solomon K.V."/>
            <person name="De Groot R."/>
            <person name="Kuo A."/>
            <person name="Mondo S.J."/>
            <person name="Salamov A.A."/>
            <person name="Labutti K."/>
            <person name="Zhao Z."/>
            <person name="Chiniquy J."/>
            <person name="Barry K."/>
            <person name="Brewer H.M."/>
            <person name="Purvine S.O."/>
            <person name="Wright A.T."/>
            <person name="Boxma B."/>
            <person name="Van Alen T."/>
            <person name="Hackstein J.H."/>
            <person name="Baker S.E."/>
            <person name="Grigoriev I.V."/>
            <person name="O'Malley M.A."/>
        </authorList>
    </citation>
    <scope>NUCLEOTIDE SEQUENCE [LARGE SCALE GENOMIC DNA]</scope>
    <source>
        <strain evidence="3 4">S4</strain>
    </source>
</reference>
<feature type="region of interest" description="Disordered" evidence="1">
    <location>
        <begin position="773"/>
        <end position="817"/>
    </location>
</feature>
<dbReference type="SMART" id="SM01327">
    <property type="entry name" value="Zds_C"/>
    <property type="match status" value="1"/>
</dbReference>
<feature type="compositionally biased region" description="Low complexity" evidence="1">
    <location>
        <begin position="737"/>
        <end position="754"/>
    </location>
</feature>
<protein>
    <recommendedName>
        <fullName evidence="2">Protein Zds1 C-terminal domain-containing protein</fullName>
    </recommendedName>
</protein>
<feature type="compositionally biased region" description="Polar residues" evidence="1">
    <location>
        <begin position="1148"/>
        <end position="1166"/>
    </location>
</feature>
<dbReference type="AlphaFoldDB" id="A0A1Y1WXA4"/>
<keyword evidence="4" id="KW-1185">Reference proteome</keyword>
<feature type="compositionally biased region" description="Low complexity" evidence="1">
    <location>
        <begin position="1097"/>
        <end position="1112"/>
    </location>
</feature>
<evidence type="ECO:0000313" key="4">
    <source>
        <dbReference type="Proteomes" id="UP000193944"/>
    </source>
</evidence>
<feature type="compositionally biased region" description="Acidic residues" evidence="1">
    <location>
        <begin position="448"/>
        <end position="458"/>
    </location>
</feature>
<feature type="region of interest" description="Disordered" evidence="1">
    <location>
        <begin position="988"/>
        <end position="1019"/>
    </location>
</feature>
<feature type="region of interest" description="Disordered" evidence="1">
    <location>
        <begin position="287"/>
        <end position="319"/>
    </location>
</feature>
<dbReference type="Proteomes" id="UP000193944">
    <property type="component" value="Unassembled WGS sequence"/>
</dbReference>
<name>A0A1Y1WXA4_9FUNG</name>
<feature type="compositionally biased region" description="Basic and acidic residues" evidence="1">
    <location>
        <begin position="1062"/>
        <end position="1072"/>
    </location>
</feature>
<comment type="caution">
    <text evidence="3">The sequence shown here is derived from an EMBL/GenBank/DDBJ whole genome shotgun (WGS) entry which is preliminary data.</text>
</comment>
<feature type="compositionally biased region" description="Low complexity" evidence="1">
    <location>
        <begin position="215"/>
        <end position="239"/>
    </location>
</feature>
<dbReference type="OrthoDB" id="5589766at2759"/>
<dbReference type="InterPro" id="IPR013941">
    <property type="entry name" value="ZDS1_C"/>
</dbReference>
<feature type="compositionally biased region" description="Low complexity" evidence="1">
    <location>
        <begin position="480"/>
        <end position="495"/>
    </location>
</feature>
<feature type="region of interest" description="Disordered" evidence="1">
    <location>
        <begin position="669"/>
        <end position="754"/>
    </location>
</feature>
<evidence type="ECO:0000256" key="1">
    <source>
        <dbReference type="SAM" id="MobiDB-lite"/>
    </source>
</evidence>
<feature type="compositionally biased region" description="Low complexity" evidence="1">
    <location>
        <begin position="988"/>
        <end position="1002"/>
    </location>
</feature>
<feature type="region of interest" description="Disordered" evidence="1">
    <location>
        <begin position="1148"/>
        <end position="1212"/>
    </location>
</feature>
<feature type="domain" description="Protein Zds1 C-terminal" evidence="2">
    <location>
        <begin position="916"/>
        <end position="968"/>
    </location>
</feature>
<feature type="compositionally biased region" description="Acidic residues" evidence="1">
    <location>
        <begin position="415"/>
        <end position="438"/>
    </location>
</feature>
<feature type="compositionally biased region" description="Basic and acidic residues" evidence="1">
    <location>
        <begin position="88"/>
        <end position="112"/>
    </location>
</feature>
<organism evidence="3 4">
    <name type="scientific">Anaeromyces robustus</name>
    <dbReference type="NCBI Taxonomy" id="1754192"/>
    <lineage>
        <taxon>Eukaryota</taxon>
        <taxon>Fungi</taxon>
        <taxon>Fungi incertae sedis</taxon>
        <taxon>Chytridiomycota</taxon>
        <taxon>Chytridiomycota incertae sedis</taxon>
        <taxon>Neocallimastigomycetes</taxon>
        <taxon>Neocallimastigales</taxon>
        <taxon>Neocallimastigaceae</taxon>
        <taxon>Anaeromyces</taxon>
    </lineage>
</organism>
<evidence type="ECO:0000313" key="3">
    <source>
        <dbReference type="EMBL" id="ORX77754.1"/>
    </source>
</evidence>
<sequence>MSSSSNVLNIPSRNFVLEEETERKYRKKKHIITSLSNKIQKKIAKNLAKNLIDVNTTTTPKLIKSSEGSHSSHNNKVSSSSSSFSKFESPRDRRLREIQEKRKEEEEREKSLKQGKKPLLLPPVPPRGSSIKNLIPTRNSSNNYDANYLNNDLFEKIDLSKSASTSLSRNKEAKDIKHSLSDNDIKITSTSISTNNSDTNNININDITKIKSKSDTNLNDTNETNTNINSNTDTNLNENPKANKSFEIDIDAGVGKDDDFMKSILNESIFNNLIDLNLSVSDKDQKGEALSKDKLSEDKEINNNKIKENSNKNGKKSDDKIVDIDYSSDKTLNEDISEKKELIKENKENEKEFKKTSTKKNKKGNKKSDQKEDDDLESKNVNEIFKRESEKYMDKQLLDLCTNYYKDYFYFIEDDENDNENEREDSENEDNDEEDYVTEETNNQYDNYFDEESEETEEYTNNNGIEDYEYEVSDNKDDSNSNISTASSNSSNSDDSNQESESKKLNDFYPPPFDEHSYIVKSNTSTSYFGPNRQRNKKDITKRNTLPVMDAKRISPKIITCPSDDPSKPITHLVNISGVTIQTNDLTHLFWVPSYLHPELHPQEFKKWANSEDMLGRRTSVRRTKSFAESARVITPDSTSENGEPVVDPVRLYRNKTFDTFQSLNKVNRSSNLKRSRNIRLKKSTGHGSNKNDDEPSFYNPDEDILNKNRDQKNNTTIITNDISSKVPIHEDKEQETITTTTTTNNNNNKENQNIKINKATIKANLLTPPPAINTKPLHLSTLHNSTTIPTSPELTEPNTEDDNNNNNNNNKKKHNVNSLLDTDYSDMEEPPLVGMPDAIYACKEDEIPQTQKSGWSLWWSSFGKDDKKESETTTKKAKKSSNNKSYFSSFFKSGPKSSNADKHKICQGKGITEAYLLDEPLELKPLTRPTEDALYGLSHMKLATTYRSLKEQVHIYNLMRRYITMYADAAYKIPFKTARPMKKRRSQTMQQQQQVLANNQNKSTVTKPKPRKAKRNTTTTTPMIKVNNTNTKTTKTKKTTTTTVTTTTNKKIKTNANDNNKGIEKNNKKLLLEPSSEPEFRLKPKRRSKLNKGKENNNNTTTTKNKPIYKNINHSISTEQFEYGKSKSSRKLKNKYSNSSVSLAMNTYSSNKRNYNKSPNSTSPNRRYHYFSSSSSSSEDDDDEDDEDDLDEDDNVPLGVLKTRRTSIITI</sequence>
<feature type="region of interest" description="Disordered" evidence="1">
    <location>
        <begin position="62"/>
        <end position="144"/>
    </location>
</feature>
<feature type="region of interest" description="Disordered" evidence="1">
    <location>
        <begin position="415"/>
        <end position="517"/>
    </location>
</feature>
<gene>
    <name evidence="3" type="ORF">BCR32DRAFT_282885</name>
</gene>